<dbReference type="Gene3D" id="3.10.180.10">
    <property type="entry name" value="2,3-Dihydroxybiphenyl 1,2-Dioxygenase, domain 1"/>
    <property type="match status" value="2"/>
</dbReference>
<name>A0A1H7FLV6_HALLR</name>
<feature type="compositionally biased region" description="Polar residues" evidence="2">
    <location>
        <begin position="1"/>
        <end position="18"/>
    </location>
</feature>
<dbReference type="GO" id="GO:0046872">
    <property type="term" value="F:metal ion binding"/>
    <property type="evidence" value="ECO:0007669"/>
    <property type="project" value="UniProtKB-KW"/>
</dbReference>
<feature type="domain" description="VOC" evidence="3">
    <location>
        <begin position="182"/>
        <end position="295"/>
    </location>
</feature>
<feature type="domain" description="VOC" evidence="3">
    <location>
        <begin position="27"/>
        <end position="141"/>
    </location>
</feature>
<dbReference type="SUPFAM" id="SSF54593">
    <property type="entry name" value="Glyoxalase/Bleomycin resistance protein/Dihydroxybiphenyl dioxygenase"/>
    <property type="match status" value="2"/>
</dbReference>
<dbReference type="PANTHER" id="PTHR43279:SF1">
    <property type="entry name" value="CATECHOL-2,3-DIOXYGENASE"/>
    <property type="match status" value="1"/>
</dbReference>
<gene>
    <name evidence="4" type="ORF">SAMN04488691_10140</name>
</gene>
<evidence type="ECO:0000256" key="2">
    <source>
        <dbReference type="SAM" id="MobiDB-lite"/>
    </source>
</evidence>
<dbReference type="CDD" id="cd16359">
    <property type="entry name" value="VOC_BsCatE_like_C"/>
    <property type="match status" value="1"/>
</dbReference>
<dbReference type="InterPro" id="IPR018146">
    <property type="entry name" value="Glyoxalase_1_CS"/>
</dbReference>
<keyword evidence="4" id="KW-0560">Oxidoreductase</keyword>
<dbReference type="PROSITE" id="PS00934">
    <property type="entry name" value="GLYOXALASE_I_1"/>
    <property type="match status" value="1"/>
</dbReference>
<dbReference type="EMBL" id="FOAD01000001">
    <property type="protein sequence ID" value="SEK26247.1"/>
    <property type="molecule type" value="Genomic_DNA"/>
</dbReference>
<dbReference type="GO" id="GO:0051213">
    <property type="term" value="F:dioxygenase activity"/>
    <property type="evidence" value="ECO:0007669"/>
    <property type="project" value="UniProtKB-KW"/>
</dbReference>
<accession>A0A1H7FLV6</accession>
<proteinExistence type="predicted"/>
<keyword evidence="1" id="KW-0479">Metal-binding</keyword>
<evidence type="ECO:0000259" key="3">
    <source>
        <dbReference type="PROSITE" id="PS51819"/>
    </source>
</evidence>
<evidence type="ECO:0000313" key="5">
    <source>
        <dbReference type="Proteomes" id="UP000183894"/>
    </source>
</evidence>
<dbReference type="GO" id="GO:0004462">
    <property type="term" value="F:lactoylglutathione lyase activity"/>
    <property type="evidence" value="ECO:0007669"/>
    <property type="project" value="InterPro"/>
</dbReference>
<evidence type="ECO:0000313" key="4">
    <source>
        <dbReference type="EMBL" id="SEK26247.1"/>
    </source>
</evidence>
<dbReference type="Proteomes" id="UP000183894">
    <property type="component" value="Unassembled WGS sequence"/>
</dbReference>
<organism evidence="4 5">
    <name type="scientific">Haloferax larsenii</name>
    <dbReference type="NCBI Taxonomy" id="302484"/>
    <lineage>
        <taxon>Archaea</taxon>
        <taxon>Methanobacteriati</taxon>
        <taxon>Methanobacteriota</taxon>
        <taxon>Stenosarchaea group</taxon>
        <taxon>Halobacteria</taxon>
        <taxon>Halobacteriales</taxon>
        <taxon>Haloferacaceae</taxon>
        <taxon>Haloferax</taxon>
    </lineage>
</organism>
<dbReference type="InterPro" id="IPR037523">
    <property type="entry name" value="VOC_core"/>
</dbReference>
<dbReference type="PANTHER" id="PTHR43279">
    <property type="entry name" value="CATECHOL-2,3-DIOXYGENASE"/>
    <property type="match status" value="1"/>
</dbReference>
<protein>
    <submittedName>
        <fullName evidence="4">Catechol 2,3-dioxygenase</fullName>
    </submittedName>
</protein>
<keyword evidence="4" id="KW-0223">Dioxygenase</keyword>
<dbReference type="InterPro" id="IPR004360">
    <property type="entry name" value="Glyas_Fos-R_dOase_dom"/>
</dbReference>
<dbReference type="PROSITE" id="PS51819">
    <property type="entry name" value="VOC"/>
    <property type="match status" value="2"/>
</dbReference>
<dbReference type="InterPro" id="IPR029068">
    <property type="entry name" value="Glyas_Bleomycin-R_OHBP_Dase"/>
</dbReference>
<evidence type="ECO:0000256" key="1">
    <source>
        <dbReference type="ARBA" id="ARBA00022723"/>
    </source>
</evidence>
<dbReference type="AlphaFoldDB" id="A0A1H7FLV6"/>
<sequence>MPLPLTNQESGMTDTTPETRPLTDATRLGRVALRVSSLDRVVPFYRDVVGLSVERYGSRAVLSAGGAPLVVLDEDPDAPLRTDAQAGLFHLAIRVPDRPALGDALTRIRDGATLTGASDHLVSEALYLRDPEGNGVEIYRDRPREEWPLKDDGRVAMDTLPLDLEALRSDARGDDAAPGGTDLGHVHLEVTDVDRAVEFYTDALGMNLRDDGYPGAAFVAAGEYHHHVGLNRWNGRSTPAANARGIEWFEVVVPDEEALTAVRESLRQREHTVEETDGALAVADPDGVGVRVRAEE</sequence>
<feature type="region of interest" description="Disordered" evidence="2">
    <location>
        <begin position="1"/>
        <end position="22"/>
    </location>
</feature>
<reference evidence="4 5" key="1">
    <citation type="submission" date="2016-10" db="EMBL/GenBank/DDBJ databases">
        <authorList>
            <person name="de Groot N.N."/>
        </authorList>
    </citation>
    <scope>NUCLEOTIDE SEQUENCE [LARGE SCALE GENOMIC DNA]</scope>
    <source>
        <strain evidence="4 5">CDM_5</strain>
    </source>
</reference>
<dbReference type="Pfam" id="PF00903">
    <property type="entry name" value="Glyoxalase"/>
    <property type="match status" value="2"/>
</dbReference>